<evidence type="ECO:0000313" key="1">
    <source>
        <dbReference type="EMBL" id="QSQ11576.1"/>
    </source>
</evidence>
<protein>
    <recommendedName>
        <fullName evidence="3">Lipoprotein</fullName>
    </recommendedName>
</protein>
<dbReference type="Proteomes" id="UP000663090">
    <property type="component" value="Chromosome"/>
</dbReference>
<accession>A0ABX7MYR5</accession>
<proteinExistence type="predicted"/>
<keyword evidence="2" id="KW-1185">Reference proteome</keyword>
<dbReference type="PROSITE" id="PS51257">
    <property type="entry name" value="PROKAR_LIPOPROTEIN"/>
    <property type="match status" value="1"/>
</dbReference>
<evidence type="ECO:0008006" key="3">
    <source>
        <dbReference type="Google" id="ProtNLM"/>
    </source>
</evidence>
<name>A0ABX7MYR5_9BACT</name>
<dbReference type="RefSeq" id="WP_206713323.1">
    <property type="nucleotide sequence ID" value="NZ_CP071091.1"/>
</dbReference>
<reference evidence="1 2" key="1">
    <citation type="submission" date="2021-02" db="EMBL/GenBank/DDBJ databases">
        <title>De Novo genome assembly of isolated myxobacteria.</title>
        <authorList>
            <person name="Stevens D.C."/>
        </authorList>
    </citation>
    <scope>NUCLEOTIDE SEQUENCE [LARGE SCALE GENOMIC DNA]</scope>
    <source>
        <strain evidence="1 2">SCHIC003</strain>
    </source>
</reference>
<sequence>MKTPLPLVLAGLLACAGCSGDSPDTPCTTNPSVPLEDVQRAGALVFPVDTLVEFRVNIAELAQSCGGDAPAIQRPTAATAQVFDPEGQPIPVEVAWDPMNGVPRLAFTPTTEGRHHVLVAFTPVGGIRQFGIHVARTWSGSPTPVTLPLPRCAQLDRTSRGLWLCDGVALRDPAATPLRLGSATSPPDVAVAGNIVWVLGDGRVRRYVDTGTELELTGSLLLSTTEAVKVIQSRLASENELVVMDNQSLHRFVFTNTGVLESPPPTRWAPTSTLLTFSVDDAVGLLVRAAPDQVLTVSMSAPNDSEACAYSLQANGSYARATTPCTPLRGRPVGLEEGVVWTHSEARPQVTPSPVLRRWEISQGRLVEQSSLVLDGRLSVLRVPIRTGFTVPSLPADTWQVALPRSHPPRATLTLELVPGTLLRTTDNRLTHPGFHWGGDSRPATGTTIVYEQTRPHP</sequence>
<gene>
    <name evidence="1" type="ORF">JY572_24640</name>
</gene>
<dbReference type="EMBL" id="CP071091">
    <property type="protein sequence ID" value="QSQ11576.1"/>
    <property type="molecule type" value="Genomic_DNA"/>
</dbReference>
<organism evidence="1 2">
    <name type="scientific">Myxococcus landrumensis</name>
    <dbReference type="NCBI Taxonomy" id="2813577"/>
    <lineage>
        <taxon>Bacteria</taxon>
        <taxon>Pseudomonadati</taxon>
        <taxon>Myxococcota</taxon>
        <taxon>Myxococcia</taxon>
        <taxon>Myxococcales</taxon>
        <taxon>Cystobacterineae</taxon>
        <taxon>Myxococcaceae</taxon>
        <taxon>Myxococcus</taxon>
    </lineage>
</organism>
<evidence type="ECO:0000313" key="2">
    <source>
        <dbReference type="Proteomes" id="UP000663090"/>
    </source>
</evidence>